<dbReference type="GO" id="GO:0043488">
    <property type="term" value="P:regulation of mRNA stability"/>
    <property type="evidence" value="ECO:0007669"/>
    <property type="project" value="TreeGrafter"/>
</dbReference>
<dbReference type="GO" id="GO:0045182">
    <property type="term" value="F:translation regulator activity"/>
    <property type="evidence" value="ECO:0007669"/>
    <property type="project" value="TreeGrafter"/>
</dbReference>
<dbReference type="GO" id="GO:0048170">
    <property type="term" value="P:positive regulation of long-term neuronal synaptic plasticity"/>
    <property type="evidence" value="ECO:0007669"/>
    <property type="project" value="TreeGrafter"/>
</dbReference>
<feature type="region of interest" description="Disordered" evidence="2">
    <location>
        <begin position="214"/>
        <end position="280"/>
    </location>
</feature>
<protein>
    <submittedName>
        <fullName evidence="4">KH domain-containing protein</fullName>
    </submittedName>
</protein>
<dbReference type="GO" id="GO:0098793">
    <property type="term" value="C:presynapse"/>
    <property type="evidence" value="ECO:0007669"/>
    <property type="project" value="GOC"/>
</dbReference>
<proteinExistence type="predicted"/>
<feature type="compositionally biased region" description="Polar residues" evidence="2">
    <location>
        <begin position="421"/>
        <end position="442"/>
    </location>
</feature>
<dbReference type="Proteomes" id="UP000095280">
    <property type="component" value="Unplaced"/>
</dbReference>
<dbReference type="CDD" id="cd22426">
    <property type="entry name" value="KH_I_FMR1_FXR_rpt2"/>
    <property type="match status" value="1"/>
</dbReference>
<evidence type="ECO:0000313" key="4">
    <source>
        <dbReference type="WBParaSite" id="snap_masked-unitig_27830-processed-gene-0.2-mRNA-1"/>
    </source>
</evidence>
<feature type="compositionally biased region" description="Basic and acidic residues" evidence="2">
    <location>
        <begin position="398"/>
        <end position="413"/>
    </location>
</feature>
<dbReference type="AlphaFoldDB" id="A0A1I8JPK4"/>
<dbReference type="GO" id="GO:0045727">
    <property type="term" value="P:positive regulation of translation"/>
    <property type="evidence" value="ECO:0007669"/>
    <property type="project" value="TreeGrafter"/>
</dbReference>
<reference evidence="4" key="1">
    <citation type="submission" date="2016-11" db="UniProtKB">
        <authorList>
            <consortium name="WormBaseParasite"/>
        </authorList>
    </citation>
    <scope>IDENTIFICATION</scope>
</reference>
<keyword evidence="1" id="KW-0694">RNA-binding</keyword>
<dbReference type="SUPFAM" id="SSF54791">
    <property type="entry name" value="Eukaryotic type KH-domain (KH-domain type I)"/>
    <property type="match status" value="1"/>
</dbReference>
<feature type="compositionally biased region" description="Low complexity" evidence="2">
    <location>
        <begin position="380"/>
        <end position="393"/>
    </location>
</feature>
<dbReference type="InterPro" id="IPR036612">
    <property type="entry name" value="KH_dom_type_1_sf"/>
</dbReference>
<dbReference type="GO" id="GO:0003730">
    <property type="term" value="F:mRNA 3'-UTR binding"/>
    <property type="evidence" value="ECO:0007669"/>
    <property type="project" value="TreeGrafter"/>
</dbReference>
<name>A0A1I8JPK4_9PLAT</name>
<dbReference type="InterPro" id="IPR040148">
    <property type="entry name" value="FMR1"/>
</dbReference>
<feature type="compositionally biased region" description="Gly residues" evidence="2">
    <location>
        <begin position="257"/>
        <end position="280"/>
    </location>
</feature>
<feature type="compositionally biased region" description="Low complexity" evidence="2">
    <location>
        <begin position="228"/>
        <end position="248"/>
    </location>
</feature>
<evidence type="ECO:0000313" key="3">
    <source>
        <dbReference type="Proteomes" id="UP000095280"/>
    </source>
</evidence>
<dbReference type="GO" id="GO:0043005">
    <property type="term" value="C:neuron projection"/>
    <property type="evidence" value="ECO:0007669"/>
    <property type="project" value="TreeGrafter"/>
</dbReference>
<evidence type="ECO:0000256" key="1">
    <source>
        <dbReference type="PROSITE-ProRule" id="PRU00117"/>
    </source>
</evidence>
<evidence type="ECO:0000256" key="2">
    <source>
        <dbReference type="SAM" id="MobiDB-lite"/>
    </source>
</evidence>
<dbReference type="WBParaSite" id="snap_masked-unitig_27830-processed-gene-0.2-mRNA-1">
    <property type="protein sequence ID" value="snap_masked-unitig_27830-processed-gene-0.2-mRNA-1"/>
    <property type="gene ID" value="snap_masked-unitig_27830-processed-gene-0.2"/>
</dbReference>
<feature type="region of interest" description="Disordered" evidence="2">
    <location>
        <begin position="136"/>
        <end position="181"/>
    </location>
</feature>
<dbReference type="GO" id="GO:0099577">
    <property type="term" value="P:regulation of translation at presynapse, modulating synaptic transmission"/>
    <property type="evidence" value="ECO:0007669"/>
    <property type="project" value="TreeGrafter"/>
</dbReference>
<dbReference type="GO" id="GO:0010494">
    <property type="term" value="C:cytoplasmic stress granule"/>
    <property type="evidence" value="ECO:0007669"/>
    <property type="project" value="TreeGrafter"/>
</dbReference>
<dbReference type="PANTHER" id="PTHR10603">
    <property type="entry name" value="FRAGILE X MENTAL RETARDATION SYNDROME-RELATED PROTEIN"/>
    <property type="match status" value="1"/>
</dbReference>
<dbReference type="GO" id="GO:0048513">
    <property type="term" value="P:animal organ development"/>
    <property type="evidence" value="ECO:0007669"/>
    <property type="project" value="TreeGrafter"/>
</dbReference>
<sequence length="483" mass="51462">DLDEKARLLSELESARAASEAAAAARRPRLLLEFPVPAHLVGKALGSGGKTVAAARSLPGLTFIRYDNEAGVFRVFGTSPESALEARRMLELTDELVRIPTRLVGRVLGKGSLVAQSVVDKAGLHNLILGEERQPVTAAASQNGEDSAGLNGDHPADEDGSEAGKASRLPQHINPTDRHREAVDSAKYMLDYQLAIARELDQLEREKLQRQGALAKGKVEEKPVEQPAASQAAAADALAGKGSDSGSAPVSKTSSVNGGGGGRGAGGSPRGGRGRGGQAGGRAYANYSDYANYDHYNGDRGGDYNFVFDYRYTISSTATLATATAAKNNNNNNYYNPNYYSGNHPAGQRFRDQRHFKSAAGAGGQAKCLHRKADHQQLTPVSSSSLSPCPSSSVFALKRREFPAPGHSDDRRTTARHGQRESLQPNQASTSASAGDFSNEQNHFTDTWQHDLQDGPSKLFQKRLKIGCFPLVPNQSSAALSNL</sequence>
<dbReference type="PROSITE" id="PS50084">
    <property type="entry name" value="KH_TYPE_1"/>
    <property type="match status" value="1"/>
</dbReference>
<keyword evidence="3" id="KW-1185">Reference proteome</keyword>
<dbReference type="GO" id="GO:0005634">
    <property type="term" value="C:nucleus"/>
    <property type="evidence" value="ECO:0007669"/>
    <property type="project" value="TreeGrafter"/>
</dbReference>
<accession>A0A1I8JPK4</accession>
<organism evidence="3 4">
    <name type="scientific">Macrostomum lignano</name>
    <dbReference type="NCBI Taxonomy" id="282301"/>
    <lineage>
        <taxon>Eukaryota</taxon>
        <taxon>Metazoa</taxon>
        <taxon>Spiralia</taxon>
        <taxon>Lophotrochozoa</taxon>
        <taxon>Platyhelminthes</taxon>
        <taxon>Rhabditophora</taxon>
        <taxon>Macrostomorpha</taxon>
        <taxon>Macrostomida</taxon>
        <taxon>Macrostomidae</taxon>
        <taxon>Macrostomum</taxon>
    </lineage>
</organism>
<feature type="region of interest" description="Disordered" evidence="2">
    <location>
        <begin position="361"/>
        <end position="442"/>
    </location>
</feature>
<dbReference type="PANTHER" id="PTHR10603:SF7">
    <property type="entry name" value="FRAGILE X MESSENGER RIBONUCLEOPROTEIN 1 HOMOLOG"/>
    <property type="match status" value="1"/>
</dbReference>
<dbReference type="GO" id="GO:0051028">
    <property type="term" value="P:mRNA transport"/>
    <property type="evidence" value="ECO:0007669"/>
    <property type="project" value="TreeGrafter"/>
</dbReference>
<dbReference type="Gene3D" id="3.30.1370.10">
    <property type="entry name" value="K Homology domain, type 1"/>
    <property type="match status" value="1"/>
</dbReference>